<feature type="binding site" evidence="4">
    <location>
        <position position="399"/>
    </location>
    <ligand>
        <name>FAD</name>
        <dbReference type="ChEBI" id="CHEBI:57692"/>
    </ligand>
</feature>
<dbReference type="Pfam" id="PF01593">
    <property type="entry name" value="Amino_oxidase"/>
    <property type="match status" value="1"/>
</dbReference>
<dbReference type="GO" id="GO:0016491">
    <property type="term" value="F:oxidoreductase activity"/>
    <property type="evidence" value="ECO:0007669"/>
    <property type="project" value="UniProtKB-KW"/>
</dbReference>
<keyword evidence="3" id="KW-0560">Oxidoreductase</keyword>
<accession>A0A1G9EUM8</accession>
<dbReference type="PANTHER" id="PTHR43563">
    <property type="entry name" value="AMINE OXIDASE"/>
    <property type="match status" value="1"/>
</dbReference>
<evidence type="ECO:0000256" key="4">
    <source>
        <dbReference type="PIRSR" id="PIRSR601613-1"/>
    </source>
</evidence>
<feature type="binding site" evidence="4">
    <location>
        <position position="205"/>
    </location>
    <ligand>
        <name>FAD</name>
        <dbReference type="ChEBI" id="CHEBI:57692"/>
    </ligand>
</feature>
<evidence type="ECO:0000256" key="1">
    <source>
        <dbReference type="ARBA" id="ARBA00001974"/>
    </source>
</evidence>
<feature type="domain" description="Amine oxidase" evidence="5">
    <location>
        <begin position="17"/>
        <end position="423"/>
    </location>
</feature>
<evidence type="ECO:0000256" key="2">
    <source>
        <dbReference type="ARBA" id="ARBA00005995"/>
    </source>
</evidence>
<evidence type="ECO:0000313" key="7">
    <source>
        <dbReference type="Proteomes" id="UP000199433"/>
    </source>
</evidence>
<dbReference type="SUPFAM" id="SSF51905">
    <property type="entry name" value="FAD/NAD(P)-binding domain"/>
    <property type="match status" value="1"/>
</dbReference>
<comment type="cofactor">
    <cofactor evidence="1">
        <name>FAD</name>
        <dbReference type="ChEBI" id="CHEBI:57692"/>
    </cofactor>
</comment>
<evidence type="ECO:0000259" key="5">
    <source>
        <dbReference type="Pfam" id="PF01593"/>
    </source>
</evidence>
<organism evidence="6 7">
    <name type="scientific">Alkalibacterium thalassium</name>
    <dbReference type="NCBI Taxonomy" id="426701"/>
    <lineage>
        <taxon>Bacteria</taxon>
        <taxon>Bacillati</taxon>
        <taxon>Bacillota</taxon>
        <taxon>Bacilli</taxon>
        <taxon>Lactobacillales</taxon>
        <taxon>Carnobacteriaceae</taxon>
        <taxon>Alkalibacterium</taxon>
    </lineage>
</organism>
<dbReference type="InterPro" id="IPR002937">
    <property type="entry name" value="Amino_oxidase"/>
</dbReference>
<evidence type="ECO:0000313" key="6">
    <source>
        <dbReference type="EMBL" id="SDK79877.1"/>
    </source>
</evidence>
<dbReference type="Gene3D" id="3.50.50.60">
    <property type="entry name" value="FAD/NAD(P)-binding domain"/>
    <property type="match status" value="1"/>
</dbReference>
<dbReference type="SUPFAM" id="SSF54373">
    <property type="entry name" value="FAD-linked reductases, C-terminal domain"/>
    <property type="match status" value="1"/>
</dbReference>
<keyword evidence="7" id="KW-1185">Reference proteome</keyword>
<dbReference type="InterPro" id="IPR036188">
    <property type="entry name" value="FAD/NAD-bd_sf"/>
</dbReference>
<name>A0A1G9EUM8_9LACT</name>
<dbReference type="RefSeq" id="WP_176759693.1">
    <property type="nucleotide sequence ID" value="NZ_FNFK01000067.1"/>
</dbReference>
<proteinExistence type="inferred from homology"/>
<dbReference type="STRING" id="426701.SAMN04488098_106712"/>
<dbReference type="PRINTS" id="PR00757">
    <property type="entry name" value="AMINEOXDASEF"/>
</dbReference>
<dbReference type="Proteomes" id="UP000199433">
    <property type="component" value="Unassembled WGS sequence"/>
</dbReference>
<dbReference type="InterPro" id="IPR001613">
    <property type="entry name" value="Flavin_amine_oxidase"/>
</dbReference>
<evidence type="ECO:0000256" key="3">
    <source>
        <dbReference type="ARBA" id="ARBA00023002"/>
    </source>
</evidence>
<dbReference type="InterPro" id="IPR050703">
    <property type="entry name" value="Flavin_MAO"/>
</dbReference>
<gene>
    <name evidence="6" type="ORF">SAMN04488098_106712</name>
</gene>
<protein>
    <submittedName>
        <fullName evidence="6">Monoamine oxidase</fullName>
    </submittedName>
</protein>
<reference evidence="7" key="1">
    <citation type="submission" date="2016-10" db="EMBL/GenBank/DDBJ databases">
        <authorList>
            <person name="Varghese N."/>
            <person name="Submissions S."/>
        </authorList>
    </citation>
    <scope>NUCLEOTIDE SEQUENCE [LARGE SCALE GENOMIC DNA]</scope>
    <source>
        <strain evidence="7">DSM 19181</strain>
    </source>
</reference>
<feature type="binding site" evidence="4">
    <location>
        <begin position="37"/>
        <end position="38"/>
    </location>
    <ligand>
        <name>FAD</name>
        <dbReference type="ChEBI" id="CHEBI:57692"/>
    </ligand>
</feature>
<sequence>MSRETEAVEVIIVGAGLAGLSAAHVVDGSGLSYKILEATDRAGGKVYSGCNEQGEYALELGAQFVNKDMTELTRLIEESGMHLKRTVSKSDSVYLHAKTRTDVGAFIESVDEEIVHSETDTRLSLAQTIEDWVENEQEEAIAKSFFTEESTVSTEHILAESFLETIERYASELDDLTHQASGQLTQVVDYLSSQLKVEILFNHPVESVEYEDGLYTLNTSNGKSHHAKAVIFAIPPTAGSRIKFQKELKTYYEPFLTSYIDGSVIKVSLTYEQPFWHEYEMDGRAVPVEGIVYGDYDGLSVSDSSKQGDYPRLTAFIGGDLAKDWVDQSEQERHQFVLARMEDVLGEQVREYLDYRESIWVDHPYYGGGYSAQVHVAGLPESPDKLRTPFKLSVFASTELAEAFPGFMEGALRSGKSAAEKIINLVDRSDKL</sequence>
<feature type="binding site" evidence="4">
    <location>
        <position position="316"/>
    </location>
    <ligand>
        <name>substrate</name>
    </ligand>
</feature>
<dbReference type="PANTHER" id="PTHR43563:SF1">
    <property type="entry name" value="AMINE OXIDASE [FLAVIN-CONTAINING] B"/>
    <property type="match status" value="1"/>
</dbReference>
<comment type="similarity">
    <text evidence="2">Belongs to the flavin monoamine oxidase family.</text>
</comment>
<dbReference type="EMBL" id="FNFK01000067">
    <property type="protein sequence ID" value="SDK79877.1"/>
    <property type="molecule type" value="Genomic_DNA"/>
</dbReference>
<dbReference type="AlphaFoldDB" id="A0A1G9EUM8"/>